<proteinExistence type="predicted"/>
<keyword evidence="4" id="KW-1185">Reference proteome</keyword>
<evidence type="ECO:0000313" key="3">
    <source>
        <dbReference type="EMBL" id="GMI82570.1"/>
    </source>
</evidence>
<dbReference type="AlphaFoldDB" id="A0A9W7HV95"/>
<keyword evidence="2" id="KW-0732">Signal</keyword>
<comment type="caution">
    <text evidence="3">The sequence shown here is derived from an EMBL/GenBank/DDBJ whole genome shotgun (WGS) entry which is preliminary data.</text>
</comment>
<dbReference type="PANTHER" id="PTHR48226:SF1">
    <property type="entry name" value="WAS_WASL-INTERACTING PROTEIN FAMILY MEMBER 1"/>
    <property type="match status" value="1"/>
</dbReference>
<dbReference type="PANTHER" id="PTHR48226">
    <property type="entry name" value="OS06G0326200 PROTEIN"/>
    <property type="match status" value="1"/>
</dbReference>
<name>A0A9W7HV95_HIBTR</name>
<evidence type="ECO:0000313" key="4">
    <source>
        <dbReference type="Proteomes" id="UP001165190"/>
    </source>
</evidence>
<organism evidence="3 4">
    <name type="scientific">Hibiscus trionum</name>
    <name type="common">Flower of an hour</name>
    <dbReference type="NCBI Taxonomy" id="183268"/>
    <lineage>
        <taxon>Eukaryota</taxon>
        <taxon>Viridiplantae</taxon>
        <taxon>Streptophyta</taxon>
        <taxon>Embryophyta</taxon>
        <taxon>Tracheophyta</taxon>
        <taxon>Spermatophyta</taxon>
        <taxon>Magnoliopsida</taxon>
        <taxon>eudicotyledons</taxon>
        <taxon>Gunneridae</taxon>
        <taxon>Pentapetalae</taxon>
        <taxon>rosids</taxon>
        <taxon>malvids</taxon>
        <taxon>Malvales</taxon>
        <taxon>Malvaceae</taxon>
        <taxon>Malvoideae</taxon>
        <taxon>Hibiscus</taxon>
    </lineage>
</organism>
<dbReference type="GO" id="GO:0005884">
    <property type="term" value="C:actin filament"/>
    <property type="evidence" value="ECO:0007669"/>
    <property type="project" value="TreeGrafter"/>
</dbReference>
<evidence type="ECO:0000256" key="2">
    <source>
        <dbReference type="SAM" id="SignalP"/>
    </source>
</evidence>
<feature type="signal peptide" evidence="2">
    <location>
        <begin position="1"/>
        <end position="23"/>
    </location>
</feature>
<feature type="compositionally biased region" description="Basic and acidic residues" evidence="1">
    <location>
        <begin position="80"/>
        <end position="91"/>
    </location>
</feature>
<dbReference type="GO" id="GO:0030048">
    <property type="term" value="P:actin filament-based movement"/>
    <property type="evidence" value="ECO:0007669"/>
    <property type="project" value="TreeGrafter"/>
</dbReference>
<feature type="chain" id="PRO_5040863000" evidence="2">
    <location>
        <begin position="24"/>
        <end position="145"/>
    </location>
</feature>
<evidence type="ECO:0000256" key="1">
    <source>
        <dbReference type="SAM" id="MobiDB-lite"/>
    </source>
</evidence>
<reference evidence="3" key="1">
    <citation type="submission" date="2023-05" db="EMBL/GenBank/DDBJ databases">
        <title>Genome and transcriptome analyses reveal genes involved in the formation of fine ridges on petal epidermal cells in Hibiscus trionum.</title>
        <authorList>
            <person name="Koshimizu S."/>
            <person name="Masuda S."/>
            <person name="Ishii T."/>
            <person name="Shirasu K."/>
            <person name="Hoshino A."/>
            <person name="Arita M."/>
        </authorList>
    </citation>
    <scope>NUCLEOTIDE SEQUENCE</scope>
    <source>
        <strain evidence="3">Hamamatsu line</strain>
    </source>
</reference>
<sequence length="145" mass="16033">MRTFEKGFWVVLFVAVAVDRLRGDELVNATAAQPQGNNNSSSRSVHLNLPPGKDNVEVSNTSSTQVVINNKNRGVGRGGDGGKGRGRDEGHRKKVFNKEDYRVGEFAECMVRTRCRGMRLNCPLHCGGPCVYDCRHMCKSHCARP</sequence>
<feature type="compositionally biased region" description="Polar residues" evidence="1">
    <location>
        <begin position="31"/>
        <end position="45"/>
    </location>
</feature>
<protein>
    <submittedName>
        <fullName evidence="3">Uncharacterized protein</fullName>
    </submittedName>
</protein>
<dbReference type="Proteomes" id="UP001165190">
    <property type="component" value="Unassembled WGS sequence"/>
</dbReference>
<dbReference type="EMBL" id="BSYR01000019">
    <property type="protein sequence ID" value="GMI82570.1"/>
    <property type="molecule type" value="Genomic_DNA"/>
</dbReference>
<dbReference type="OrthoDB" id="1113775at2759"/>
<feature type="compositionally biased region" description="Polar residues" evidence="1">
    <location>
        <begin position="57"/>
        <end position="72"/>
    </location>
</feature>
<accession>A0A9W7HV95</accession>
<feature type="region of interest" description="Disordered" evidence="1">
    <location>
        <begin position="31"/>
        <end position="91"/>
    </location>
</feature>
<dbReference type="InterPro" id="IPR053099">
    <property type="entry name" value="WAS/WASL-interacting_domain"/>
</dbReference>
<gene>
    <name evidence="3" type="ORF">HRI_001926300</name>
</gene>